<reference evidence="15 16" key="1">
    <citation type="submission" date="2016-10" db="EMBL/GenBank/DDBJ databases">
        <title>Genome sequencing of Aspergillus oryzae BCC7051.</title>
        <authorList>
            <person name="Thammarongtham C."/>
            <person name="Vorapreeda T."/>
            <person name="Nookaew I."/>
            <person name="Srisuk T."/>
            <person name="Land M."/>
            <person name="Jeennor S."/>
            <person name="Laoteng K."/>
        </authorList>
    </citation>
    <scope>NUCLEOTIDE SEQUENCE [LARGE SCALE GENOMIC DNA]</scope>
    <source>
        <strain evidence="15 16">BCC7051</strain>
    </source>
</reference>
<comment type="similarity">
    <text evidence="5 13">Belongs to the mannose-6-phosphate isomerase type 1 family.</text>
</comment>
<sequence>MDKIVLTERLKEFLTMIGIGKGKLGKQSIVAQFAVTTSAVEDKALDENKPYAEFWMGAHPSLPSYDHSTGQSLQDVLRDNPHLLSTHVSQKFRTTLPFLFKVLSIREPLCIQAHPDRDLAHDLHARDPLTYPDSNHKPEMIVALTPFEALCGFRPLKEIDRFLSSVPPLRNLISDGTAMERAWSELLTAHPSRVRSCAEDLIRFATSRPSNESFAVEHGNLTDLILQLSEHYPYDVGLFAVLFMNHVCLSPGEALFVRSNELHAYLSGDGIECMASSANVVRAGFSRKTKDVDTLISMLKYEYLPPFIVRTPTPYLRVAMSSQQSTSVLYESPAEEFNIIKTSLAPRSARANFQAFRGPTVLICTQGSGKIGVADHAELIECGYVFFVGAGAEIFIQSSSRSPMAEGVFRNMAASHPLINEIDSAGTGAYHTHEPPDSRTMSTLRQHGIKNYNHAARKVTKEDFLTFDYLMAMDKYNLRDLLDVRESVIASLSKSKKGTRAASGEAGAKVAEVRLFGDFGAGGKLHERVGGGEVVQDPYYGGVNGFEEVYQQVVRFSKGFLDYLEKNQGGEDDN</sequence>
<proteinExistence type="inferred from homology"/>
<dbReference type="SMART" id="SM00226">
    <property type="entry name" value="LMWPc"/>
    <property type="match status" value="1"/>
</dbReference>
<evidence type="ECO:0000256" key="8">
    <source>
        <dbReference type="ARBA" id="ARBA00022723"/>
    </source>
</evidence>
<evidence type="ECO:0000313" key="15">
    <source>
        <dbReference type="EMBL" id="OOO06913.1"/>
    </source>
</evidence>
<dbReference type="GO" id="GO:0004476">
    <property type="term" value="F:mannose-6-phosphate isomerase activity"/>
    <property type="evidence" value="ECO:0007669"/>
    <property type="project" value="UniProtKB-EC"/>
</dbReference>
<dbReference type="Pfam" id="PF01451">
    <property type="entry name" value="LMWPc"/>
    <property type="match status" value="1"/>
</dbReference>
<dbReference type="PANTHER" id="PTHR10309">
    <property type="entry name" value="MANNOSE-6-PHOSPHATE ISOMERASE"/>
    <property type="match status" value="1"/>
</dbReference>
<organism evidence="15 16">
    <name type="scientific">Aspergillus oryzae</name>
    <name type="common">Yellow koji mold</name>
    <dbReference type="NCBI Taxonomy" id="5062"/>
    <lineage>
        <taxon>Eukaryota</taxon>
        <taxon>Fungi</taxon>
        <taxon>Dikarya</taxon>
        <taxon>Ascomycota</taxon>
        <taxon>Pezizomycotina</taxon>
        <taxon>Eurotiomycetes</taxon>
        <taxon>Eurotiomycetidae</taxon>
        <taxon>Eurotiales</taxon>
        <taxon>Aspergillaceae</taxon>
        <taxon>Aspergillus</taxon>
        <taxon>Aspergillus subgen. Circumdati</taxon>
    </lineage>
</organism>
<dbReference type="NCBIfam" id="TIGR00218">
    <property type="entry name" value="manA"/>
    <property type="match status" value="1"/>
</dbReference>
<protein>
    <recommendedName>
        <fullName evidence="7">Mannose-6-phosphate isomerase</fullName>
        <ecNumber evidence="6">5.3.1.8</ecNumber>
    </recommendedName>
    <alternativeName>
        <fullName evidence="11">Phosphohexomutase</fullName>
    </alternativeName>
    <alternativeName>
        <fullName evidence="12">Phosphomannose isomerase</fullName>
    </alternativeName>
</protein>
<dbReference type="GO" id="GO:0005829">
    <property type="term" value="C:cytosol"/>
    <property type="evidence" value="ECO:0007669"/>
    <property type="project" value="TreeGrafter"/>
</dbReference>
<keyword evidence="9" id="KW-0862">Zinc</keyword>
<evidence type="ECO:0000313" key="16">
    <source>
        <dbReference type="Proteomes" id="UP000190312"/>
    </source>
</evidence>
<evidence type="ECO:0000256" key="4">
    <source>
        <dbReference type="ARBA" id="ARBA00004666"/>
    </source>
</evidence>
<evidence type="ECO:0000256" key="3">
    <source>
        <dbReference type="ARBA" id="ARBA00002564"/>
    </source>
</evidence>
<keyword evidence="8" id="KW-0479">Metal-binding</keyword>
<dbReference type="Proteomes" id="UP000190312">
    <property type="component" value="Unassembled WGS sequence"/>
</dbReference>
<dbReference type="GO" id="GO:0008270">
    <property type="term" value="F:zinc ion binding"/>
    <property type="evidence" value="ECO:0007669"/>
    <property type="project" value="InterPro"/>
</dbReference>
<name>A0A1S9DCU5_ASPOZ</name>
<dbReference type="CDD" id="cd07011">
    <property type="entry name" value="cupin_PMI_type_I_N"/>
    <property type="match status" value="1"/>
</dbReference>
<evidence type="ECO:0000256" key="1">
    <source>
        <dbReference type="ARBA" id="ARBA00000757"/>
    </source>
</evidence>
<comment type="function">
    <text evidence="3">Involved in the synthesis of the GDP-mannose and dolichol-phosphate-mannose required for a number of critical mannosyl transfer reactions.</text>
</comment>
<dbReference type="InterPro" id="IPR046456">
    <property type="entry name" value="PMI_typeI_C"/>
</dbReference>
<evidence type="ECO:0000256" key="5">
    <source>
        <dbReference type="ARBA" id="ARBA00010772"/>
    </source>
</evidence>
<comment type="cofactor">
    <cofactor evidence="2">
        <name>Zn(2+)</name>
        <dbReference type="ChEBI" id="CHEBI:29105"/>
    </cofactor>
</comment>
<dbReference type="VEuPathDB" id="FungiDB:AO090011000454"/>
<dbReference type="Pfam" id="PF20511">
    <property type="entry name" value="PMI_typeI_cat"/>
    <property type="match status" value="1"/>
</dbReference>
<dbReference type="EC" id="5.3.1.8" evidence="6"/>
<dbReference type="EMBL" id="MKZY01000007">
    <property type="protein sequence ID" value="OOO06913.1"/>
    <property type="molecule type" value="Genomic_DNA"/>
</dbReference>
<dbReference type="InterPro" id="IPR046458">
    <property type="entry name" value="PMI_typeI_hel"/>
</dbReference>
<dbReference type="PRINTS" id="PR00714">
    <property type="entry name" value="MAN6PISMRASE"/>
</dbReference>
<comment type="caution">
    <text evidence="15">The sequence shown here is derived from an EMBL/GenBank/DDBJ whole genome shotgun (WGS) entry which is preliminary data.</text>
</comment>
<dbReference type="InterPro" id="IPR001250">
    <property type="entry name" value="Man6P_Isoase-1"/>
</dbReference>
<dbReference type="Gene3D" id="2.60.120.10">
    <property type="entry name" value="Jelly Rolls"/>
    <property type="match status" value="2"/>
</dbReference>
<dbReference type="InterPro" id="IPR036196">
    <property type="entry name" value="Ptyr_pPase_sf"/>
</dbReference>
<comment type="pathway">
    <text evidence="4">Nucleotide-sugar biosynthesis; GDP-alpha-D-mannose biosynthesis; alpha-D-mannose 1-phosphate from D-fructose 6-phosphate: step 1/2.</text>
</comment>
<evidence type="ECO:0000256" key="12">
    <source>
        <dbReference type="ARBA" id="ARBA00030762"/>
    </source>
</evidence>
<evidence type="ECO:0000256" key="9">
    <source>
        <dbReference type="ARBA" id="ARBA00022833"/>
    </source>
</evidence>
<gene>
    <name evidence="15" type="ORF">OAory_01091160</name>
</gene>
<accession>A0A1S9DCU5</accession>
<evidence type="ECO:0000256" key="10">
    <source>
        <dbReference type="ARBA" id="ARBA00023235"/>
    </source>
</evidence>
<dbReference type="InterPro" id="IPR014710">
    <property type="entry name" value="RmlC-like_jellyroll"/>
</dbReference>
<dbReference type="OrthoDB" id="6605218at2759"/>
<dbReference type="GO" id="GO:0009298">
    <property type="term" value="P:GDP-mannose biosynthetic process"/>
    <property type="evidence" value="ECO:0007669"/>
    <property type="project" value="UniProtKB-UniPathway"/>
</dbReference>
<evidence type="ECO:0000259" key="14">
    <source>
        <dbReference type="SMART" id="SM00226"/>
    </source>
</evidence>
<dbReference type="InterPro" id="IPR016305">
    <property type="entry name" value="Mannose-6-P_Isomerase"/>
</dbReference>
<dbReference type="FunFam" id="3.40.50.2300:FF:000317">
    <property type="entry name" value="Low molecular weight phosphotyrosine protein phosphatase"/>
    <property type="match status" value="1"/>
</dbReference>
<dbReference type="InterPro" id="IPR011051">
    <property type="entry name" value="RmlC_Cupin_sf"/>
</dbReference>
<keyword evidence="10 15" id="KW-0413">Isomerase</keyword>
<comment type="catalytic activity">
    <reaction evidence="1">
        <text>D-mannose 6-phosphate = D-fructose 6-phosphate</text>
        <dbReference type="Rhea" id="RHEA:12356"/>
        <dbReference type="ChEBI" id="CHEBI:58735"/>
        <dbReference type="ChEBI" id="CHEBI:61527"/>
        <dbReference type="EC" id="5.3.1.8"/>
    </reaction>
</comment>
<feature type="domain" description="Phosphotyrosine protein phosphatase I" evidence="14">
    <location>
        <begin position="399"/>
        <end position="563"/>
    </location>
</feature>
<dbReference type="eggNOG" id="KOG2757">
    <property type="taxonomic scope" value="Eukaryota"/>
</dbReference>
<evidence type="ECO:0000256" key="7">
    <source>
        <dbReference type="ARBA" id="ARBA00018236"/>
    </source>
</evidence>
<dbReference type="Gene3D" id="3.40.50.2300">
    <property type="match status" value="1"/>
</dbReference>
<dbReference type="Pfam" id="PF20512">
    <property type="entry name" value="PMI_typeI_hel"/>
    <property type="match status" value="1"/>
</dbReference>
<dbReference type="PANTHER" id="PTHR10309:SF0">
    <property type="entry name" value="MANNOSE-6-PHOSPHATE ISOMERASE"/>
    <property type="match status" value="1"/>
</dbReference>
<dbReference type="PROSITE" id="PS00965">
    <property type="entry name" value="PMI_I_1"/>
    <property type="match status" value="1"/>
</dbReference>
<dbReference type="Pfam" id="PF01238">
    <property type="entry name" value="PMI_typeI_C"/>
    <property type="match status" value="1"/>
</dbReference>
<evidence type="ECO:0000256" key="11">
    <source>
        <dbReference type="ARBA" id="ARBA00029741"/>
    </source>
</evidence>
<dbReference type="UniPathway" id="UPA00126">
    <property type="reaction ID" value="UER00423"/>
</dbReference>
<dbReference type="Gene3D" id="1.10.441.10">
    <property type="entry name" value="Phosphomannose Isomerase, domain 2"/>
    <property type="match status" value="1"/>
</dbReference>
<dbReference type="InterPro" id="IPR018050">
    <property type="entry name" value="Pmannose_isomerase-type1_CS"/>
</dbReference>
<dbReference type="SUPFAM" id="SSF52788">
    <property type="entry name" value="Phosphotyrosine protein phosphatases I"/>
    <property type="match status" value="1"/>
</dbReference>
<dbReference type="AlphaFoldDB" id="A0A1S9DCU5"/>
<evidence type="ECO:0000256" key="6">
    <source>
        <dbReference type="ARBA" id="ARBA00011956"/>
    </source>
</evidence>
<dbReference type="SUPFAM" id="SSF51182">
    <property type="entry name" value="RmlC-like cupins"/>
    <property type="match status" value="1"/>
</dbReference>
<evidence type="ECO:0000256" key="13">
    <source>
        <dbReference type="RuleBase" id="RU004189"/>
    </source>
</evidence>
<dbReference type="GO" id="GO:0005975">
    <property type="term" value="P:carbohydrate metabolic process"/>
    <property type="evidence" value="ECO:0007669"/>
    <property type="project" value="InterPro"/>
</dbReference>
<dbReference type="InterPro" id="IPR046457">
    <property type="entry name" value="PMI_typeI_cat"/>
</dbReference>
<dbReference type="InterPro" id="IPR023485">
    <property type="entry name" value="Ptyr_pPase"/>
</dbReference>
<evidence type="ECO:0000256" key="2">
    <source>
        <dbReference type="ARBA" id="ARBA00001947"/>
    </source>
</evidence>
<dbReference type="CDD" id="cd16343">
    <property type="entry name" value="LMWPTP"/>
    <property type="match status" value="1"/>
</dbReference>